<protein>
    <submittedName>
        <fullName evidence="11">8942_t:CDS:1</fullName>
    </submittedName>
</protein>
<dbReference type="InterPro" id="IPR023753">
    <property type="entry name" value="FAD/NAD-binding_dom"/>
</dbReference>
<comment type="similarity">
    <text evidence="2">Belongs to the FAD-dependent oxidoreductase family.</text>
</comment>
<dbReference type="GO" id="GO:0046872">
    <property type="term" value="F:metal ion binding"/>
    <property type="evidence" value="ECO:0007669"/>
    <property type="project" value="UniProtKB-KW"/>
</dbReference>
<sequence length="554" mass="60110">MGEYPIGKISDYKDGNKQEVAVGNSKVLISKIDGQIYATSSKCTHYGAPLAKGVLSYDGRITCPWHGACFNVKTGDIEDSPGMDNLQSFKVTIKDDDNVYVEVDEAGKEFQSLKAGRRPHKCIVTPTISEDTLGGGNAITEKDTIVILGGGASGNAAAEKLRESGYYGRIFLVSREPYLPIDRPKLSKNFGFGIEKLFLRNQAFYDQLSITLKLGTTATKVDPTSKSVALDNGEELKYNSLIIATGADPRSIPIPGIDLKNVLYLRTFNDYKKIEGIVNENDEKKNLVIIGSSFIGMEVAAMSAKKANVSVIGMEKVPFERVLGEKVGKVFQTLHESHGIKFYLEAGVTAIEPSETDPSVCGAVVLRDGTKIKADIVIVGAGVVPSTGFLKGTPEFKLEKDGGIKVTDSFQVEGLEDVYAIGDIAKFNYSITGEPLRIEHWSFAENTGRAVAEAIVSKKVIPFKKIPYFWSNQLSKGLRYCGYASSFDDVIVQGSLEEMKFAAFYARGDKILAVATMSSDPIASHSSELLRLGKFPTATEIRNGKSPIDVPLTA</sequence>
<dbReference type="InterPro" id="IPR016156">
    <property type="entry name" value="FAD/NAD-linked_Rdtase_dimer_sf"/>
</dbReference>
<dbReference type="Proteomes" id="UP000789570">
    <property type="component" value="Unassembled WGS sequence"/>
</dbReference>
<dbReference type="Pfam" id="PF00355">
    <property type="entry name" value="Rieske"/>
    <property type="match status" value="1"/>
</dbReference>
<proteinExistence type="inferred from homology"/>
<keyword evidence="4" id="KW-0001">2Fe-2S</keyword>
<dbReference type="InterPro" id="IPR017941">
    <property type="entry name" value="Rieske_2Fe-2S"/>
</dbReference>
<keyword evidence="8" id="KW-0408">Iron</keyword>
<dbReference type="GO" id="GO:0016651">
    <property type="term" value="F:oxidoreductase activity, acting on NAD(P)H"/>
    <property type="evidence" value="ECO:0007669"/>
    <property type="project" value="TreeGrafter"/>
</dbReference>
<dbReference type="InterPro" id="IPR036188">
    <property type="entry name" value="FAD/NAD-bd_sf"/>
</dbReference>
<name>A0A9N9B2I5_9GLOM</name>
<dbReference type="PRINTS" id="PR00368">
    <property type="entry name" value="FADPNR"/>
</dbReference>
<dbReference type="Pfam" id="PF14759">
    <property type="entry name" value="Reductase_C"/>
    <property type="match status" value="1"/>
</dbReference>
<keyword evidence="3" id="KW-0285">Flavoprotein</keyword>
<organism evidence="11 12">
    <name type="scientific">Funneliformis caledonium</name>
    <dbReference type="NCBI Taxonomy" id="1117310"/>
    <lineage>
        <taxon>Eukaryota</taxon>
        <taxon>Fungi</taxon>
        <taxon>Fungi incertae sedis</taxon>
        <taxon>Mucoromycota</taxon>
        <taxon>Glomeromycotina</taxon>
        <taxon>Glomeromycetes</taxon>
        <taxon>Glomerales</taxon>
        <taxon>Glomeraceae</taxon>
        <taxon>Funneliformis</taxon>
    </lineage>
</organism>
<dbReference type="InterPro" id="IPR050446">
    <property type="entry name" value="FAD-oxidoreductase/Apoptosis"/>
</dbReference>
<comment type="cofactor">
    <cofactor evidence="1">
        <name>FAD</name>
        <dbReference type="ChEBI" id="CHEBI:57692"/>
    </cofactor>
</comment>
<dbReference type="PANTHER" id="PTHR43557:SF2">
    <property type="entry name" value="RIESKE DOMAIN-CONTAINING PROTEIN-RELATED"/>
    <property type="match status" value="1"/>
</dbReference>
<keyword evidence="12" id="KW-1185">Reference proteome</keyword>
<dbReference type="SUPFAM" id="SSF55424">
    <property type="entry name" value="FAD/NAD-linked reductases, dimerisation (C-terminal) domain"/>
    <property type="match status" value="1"/>
</dbReference>
<evidence type="ECO:0000256" key="2">
    <source>
        <dbReference type="ARBA" id="ARBA00006442"/>
    </source>
</evidence>
<dbReference type="Gene3D" id="3.30.390.30">
    <property type="match status" value="1"/>
</dbReference>
<dbReference type="GO" id="GO:0005737">
    <property type="term" value="C:cytoplasm"/>
    <property type="evidence" value="ECO:0007669"/>
    <property type="project" value="TreeGrafter"/>
</dbReference>
<evidence type="ECO:0000313" key="12">
    <source>
        <dbReference type="Proteomes" id="UP000789570"/>
    </source>
</evidence>
<evidence type="ECO:0000256" key="5">
    <source>
        <dbReference type="ARBA" id="ARBA00022723"/>
    </source>
</evidence>
<dbReference type="Gene3D" id="3.50.50.60">
    <property type="entry name" value="FAD/NAD(P)-binding domain"/>
    <property type="match status" value="2"/>
</dbReference>
<dbReference type="Gene3D" id="2.102.10.10">
    <property type="entry name" value="Rieske [2Fe-2S] iron-sulphur domain"/>
    <property type="match status" value="1"/>
</dbReference>
<dbReference type="InterPro" id="IPR036922">
    <property type="entry name" value="Rieske_2Fe-2S_sf"/>
</dbReference>
<dbReference type="Pfam" id="PF07992">
    <property type="entry name" value="Pyr_redox_2"/>
    <property type="match status" value="1"/>
</dbReference>
<dbReference type="AlphaFoldDB" id="A0A9N9B2I5"/>
<keyword evidence="5" id="KW-0479">Metal-binding</keyword>
<evidence type="ECO:0000256" key="8">
    <source>
        <dbReference type="ARBA" id="ARBA00023004"/>
    </source>
</evidence>
<accession>A0A9N9B2I5</accession>
<dbReference type="PANTHER" id="PTHR43557">
    <property type="entry name" value="APOPTOSIS-INDUCING FACTOR 1"/>
    <property type="match status" value="1"/>
</dbReference>
<dbReference type="InterPro" id="IPR028202">
    <property type="entry name" value="Reductase_C"/>
</dbReference>
<dbReference type="OrthoDB" id="6029at2759"/>
<evidence type="ECO:0000256" key="1">
    <source>
        <dbReference type="ARBA" id="ARBA00001974"/>
    </source>
</evidence>
<comment type="caution">
    <text evidence="11">The sequence shown here is derived from an EMBL/GenBank/DDBJ whole genome shotgun (WGS) entry which is preliminary data.</text>
</comment>
<evidence type="ECO:0000313" key="11">
    <source>
        <dbReference type="EMBL" id="CAG8551169.1"/>
    </source>
</evidence>
<evidence type="ECO:0000259" key="10">
    <source>
        <dbReference type="PROSITE" id="PS51296"/>
    </source>
</evidence>
<evidence type="ECO:0000256" key="9">
    <source>
        <dbReference type="ARBA" id="ARBA00023014"/>
    </source>
</evidence>
<keyword evidence="6" id="KW-0274">FAD</keyword>
<dbReference type="EMBL" id="CAJVPQ010001412">
    <property type="protein sequence ID" value="CAG8551169.1"/>
    <property type="molecule type" value="Genomic_DNA"/>
</dbReference>
<dbReference type="CDD" id="cd03478">
    <property type="entry name" value="Rieske_AIFL_N"/>
    <property type="match status" value="1"/>
</dbReference>
<dbReference type="GO" id="GO:0051537">
    <property type="term" value="F:2 iron, 2 sulfur cluster binding"/>
    <property type="evidence" value="ECO:0007669"/>
    <property type="project" value="UniProtKB-KW"/>
</dbReference>
<evidence type="ECO:0000256" key="6">
    <source>
        <dbReference type="ARBA" id="ARBA00022827"/>
    </source>
</evidence>
<evidence type="ECO:0000256" key="3">
    <source>
        <dbReference type="ARBA" id="ARBA00022630"/>
    </source>
</evidence>
<feature type="domain" description="Rieske" evidence="10">
    <location>
        <begin position="3"/>
        <end position="100"/>
    </location>
</feature>
<dbReference type="PRINTS" id="PR00411">
    <property type="entry name" value="PNDRDTASEI"/>
</dbReference>
<evidence type="ECO:0000256" key="7">
    <source>
        <dbReference type="ARBA" id="ARBA00023002"/>
    </source>
</evidence>
<gene>
    <name evidence="11" type="ORF">FCALED_LOCUS6127</name>
</gene>
<dbReference type="SUPFAM" id="SSF51905">
    <property type="entry name" value="FAD/NAD(P)-binding domain"/>
    <property type="match status" value="1"/>
</dbReference>
<evidence type="ECO:0000256" key="4">
    <source>
        <dbReference type="ARBA" id="ARBA00022714"/>
    </source>
</evidence>
<dbReference type="PROSITE" id="PS51296">
    <property type="entry name" value="RIESKE"/>
    <property type="match status" value="1"/>
</dbReference>
<dbReference type="SUPFAM" id="SSF50022">
    <property type="entry name" value="ISP domain"/>
    <property type="match status" value="1"/>
</dbReference>
<reference evidence="11" key="1">
    <citation type="submission" date="2021-06" db="EMBL/GenBank/DDBJ databases">
        <authorList>
            <person name="Kallberg Y."/>
            <person name="Tangrot J."/>
            <person name="Rosling A."/>
        </authorList>
    </citation>
    <scope>NUCLEOTIDE SEQUENCE</scope>
    <source>
        <strain evidence="11">UK204</strain>
    </source>
</reference>
<keyword evidence="7" id="KW-0560">Oxidoreductase</keyword>
<keyword evidence="9" id="KW-0411">Iron-sulfur</keyword>